<accession>A0ABY6M566</accession>
<keyword evidence="2" id="KW-1185">Reference proteome</keyword>
<protein>
    <recommendedName>
        <fullName evidence="3">Integrase catalytic domain-containing protein</fullName>
    </recommendedName>
</protein>
<proteinExistence type="predicted"/>
<dbReference type="RefSeq" id="WP_264435009.1">
    <property type="nucleotide sequence ID" value="NZ_CP081495.1"/>
</dbReference>
<dbReference type="Proteomes" id="UP001163328">
    <property type="component" value="Chromosome"/>
</dbReference>
<evidence type="ECO:0008006" key="3">
    <source>
        <dbReference type="Google" id="ProtNLM"/>
    </source>
</evidence>
<evidence type="ECO:0000313" key="1">
    <source>
        <dbReference type="EMBL" id="UYW02453.1"/>
    </source>
</evidence>
<dbReference type="EMBL" id="CP081495">
    <property type="protein sequence ID" value="UYW02453.1"/>
    <property type="molecule type" value="Genomic_DNA"/>
</dbReference>
<evidence type="ECO:0000313" key="2">
    <source>
        <dbReference type="Proteomes" id="UP001163328"/>
    </source>
</evidence>
<reference evidence="1" key="1">
    <citation type="submission" date="2021-08" db="EMBL/GenBank/DDBJ databases">
        <title>Flavobacterium sp. strain CC-SYL302.</title>
        <authorList>
            <person name="Lin S.-Y."/>
            <person name="Lee T.-H."/>
            <person name="Young C.-C."/>
        </authorList>
    </citation>
    <scope>NUCLEOTIDE SEQUENCE</scope>
    <source>
        <strain evidence="1">CC-SYL302</strain>
    </source>
</reference>
<organism evidence="1 2">
    <name type="scientific">Flavobacterium agricola</name>
    <dbReference type="NCBI Taxonomy" id="2870839"/>
    <lineage>
        <taxon>Bacteria</taxon>
        <taxon>Pseudomonadati</taxon>
        <taxon>Bacteroidota</taxon>
        <taxon>Flavobacteriia</taxon>
        <taxon>Flavobacteriales</taxon>
        <taxon>Flavobacteriaceae</taxon>
        <taxon>Flavobacterium</taxon>
    </lineage>
</organism>
<sequence length="78" mass="9296">MKNVVKLDHYYHPEELIQTLEKFVENYNNSKYHEAINNLKPEDVYIGRVELLCCCCSCCCKLPQKKYSLKREKLLILN</sequence>
<name>A0ABY6M566_9FLAO</name>
<gene>
    <name evidence="1" type="ORF">K5I29_06065</name>
</gene>